<evidence type="ECO:0000313" key="3">
    <source>
        <dbReference type="Proteomes" id="UP001634394"/>
    </source>
</evidence>
<dbReference type="SMART" id="SM00114">
    <property type="entry name" value="CARD"/>
    <property type="match status" value="1"/>
</dbReference>
<comment type="caution">
    <text evidence="2">The sequence shown here is derived from an EMBL/GenBank/DDBJ whole genome shotgun (WGS) entry which is preliminary data.</text>
</comment>
<dbReference type="InterPro" id="IPR001315">
    <property type="entry name" value="CARD"/>
</dbReference>
<proteinExistence type="predicted"/>
<protein>
    <recommendedName>
        <fullName evidence="1">CARD domain-containing protein</fullName>
    </recommendedName>
</protein>
<sequence>MENIHRAALRQNWIYLMDNLIIQELLDRLYEKGLLTDDMKEEIQVEKTKRDMISKFLSILQRRGPYAFDYFIDALQETSQEFIAEKLKESVIKLSYQQNW</sequence>
<dbReference type="AlphaFoldDB" id="A0ABD3URX9"/>
<dbReference type="Proteomes" id="UP001634394">
    <property type="component" value="Unassembled WGS sequence"/>
</dbReference>
<dbReference type="PANTHER" id="PTHR15034:SF5">
    <property type="entry name" value="DEATH DOMAIN-CONTAINING PROTEIN CRADD"/>
    <property type="match status" value="1"/>
</dbReference>
<evidence type="ECO:0000313" key="2">
    <source>
        <dbReference type="EMBL" id="KAL3852244.1"/>
    </source>
</evidence>
<reference evidence="2 3" key="1">
    <citation type="submission" date="2024-11" db="EMBL/GenBank/DDBJ databases">
        <title>Chromosome-level genome assembly of the freshwater bivalve Anodonta woodiana.</title>
        <authorList>
            <person name="Chen X."/>
        </authorList>
    </citation>
    <scope>NUCLEOTIDE SEQUENCE [LARGE SCALE GENOMIC DNA]</scope>
    <source>
        <strain evidence="2">MN2024</strain>
        <tissue evidence="2">Gills</tissue>
    </source>
</reference>
<feature type="domain" description="CARD" evidence="1">
    <location>
        <begin position="1"/>
        <end position="90"/>
    </location>
</feature>
<name>A0ABD3URX9_SINWO</name>
<accession>A0ABD3URX9</accession>
<dbReference type="EMBL" id="JBJQND010000015">
    <property type="protein sequence ID" value="KAL3852244.1"/>
    <property type="molecule type" value="Genomic_DNA"/>
</dbReference>
<dbReference type="PROSITE" id="PS50209">
    <property type="entry name" value="CARD"/>
    <property type="match status" value="1"/>
</dbReference>
<evidence type="ECO:0000259" key="1">
    <source>
        <dbReference type="PROSITE" id="PS50209"/>
    </source>
</evidence>
<dbReference type="InterPro" id="IPR011029">
    <property type="entry name" value="DEATH-like_dom_sf"/>
</dbReference>
<dbReference type="PANTHER" id="PTHR15034">
    <property type="entry name" value="DEATH DOMAIN-CONTAINING PROTEIN CRADD"/>
    <property type="match status" value="1"/>
</dbReference>
<dbReference type="Pfam" id="PF00619">
    <property type="entry name" value="CARD"/>
    <property type="match status" value="1"/>
</dbReference>
<organism evidence="2 3">
    <name type="scientific">Sinanodonta woodiana</name>
    <name type="common">Chinese pond mussel</name>
    <name type="synonym">Anodonta woodiana</name>
    <dbReference type="NCBI Taxonomy" id="1069815"/>
    <lineage>
        <taxon>Eukaryota</taxon>
        <taxon>Metazoa</taxon>
        <taxon>Spiralia</taxon>
        <taxon>Lophotrochozoa</taxon>
        <taxon>Mollusca</taxon>
        <taxon>Bivalvia</taxon>
        <taxon>Autobranchia</taxon>
        <taxon>Heteroconchia</taxon>
        <taxon>Palaeoheterodonta</taxon>
        <taxon>Unionida</taxon>
        <taxon>Unionoidea</taxon>
        <taxon>Unionidae</taxon>
        <taxon>Unioninae</taxon>
        <taxon>Sinanodonta</taxon>
    </lineage>
</organism>
<dbReference type="Gene3D" id="1.10.533.10">
    <property type="entry name" value="Death Domain, Fas"/>
    <property type="match status" value="1"/>
</dbReference>
<gene>
    <name evidence="2" type="ORF">ACJMK2_015912</name>
</gene>
<dbReference type="SUPFAM" id="SSF47986">
    <property type="entry name" value="DEATH domain"/>
    <property type="match status" value="1"/>
</dbReference>
<keyword evidence="3" id="KW-1185">Reference proteome</keyword>
<dbReference type="CDD" id="cd01671">
    <property type="entry name" value="CARD"/>
    <property type="match status" value="1"/>
</dbReference>
<dbReference type="InterPro" id="IPR037939">
    <property type="entry name" value="CRADD"/>
</dbReference>